<proteinExistence type="predicted"/>
<evidence type="ECO:0000313" key="2">
    <source>
        <dbReference type="EMBL" id="EEF22561.1"/>
    </source>
</evidence>
<feature type="non-terminal residue" evidence="2">
    <location>
        <position position="186"/>
    </location>
</feature>
<feature type="non-terminal residue" evidence="2">
    <location>
        <position position="1"/>
    </location>
</feature>
<dbReference type="EMBL" id="EQ992881">
    <property type="protein sequence ID" value="EEF22561.1"/>
    <property type="molecule type" value="Genomic_DNA"/>
</dbReference>
<evidence type="ECO:0000256" key="1">
    <source>
        <dbReference type="SAM" id="MobiDB-lite"/>
    </source>
</evidence>
<evidence type="ECO:0000313" key="3">
    <source>
        <dbReference type="Proteomes" id="UP000008311"/>
    </source>
</evidence>
<name>B9TNK3_RICCO</name>
<organism evidence="2 3">
    <name type="scientific">Ricinus communis</name>
    <name type="common">Castor bean</name>
    <dbReference type="NCBI Taxonomy" id="3988"/>
    <lineage>
        <taxon>Eukaryota</taxon>
        <taxon>Viridiplantae</taxon>
        <taxon>Streptophyta</taxon>
        <taxon>Embryophyta</taxon>
        <taxon>Tracheophyta</taxon>
        <taxon>Spermatophyta</taxon>
        <taxon>Magnoliopsida</taxon>
        <taxon>eudicotyledons</taxon>
        <taxon>Gunneridae</taxon>
        <taxon>Pentapetalae</taxon>
        <taxon>rosids</taxon>
        <taxon>fabids</taxon>
        <taxon>Malpighiales</taxon>
        <taxon>Euphorbiaceae</taxon>
        <taxon>Acalyphoideae</taxon>
        <taxon>Acalypheae</taxon>
        <taxon>Ricinus</taxon>
    </lineage>
</organism>
<accession>B9TNK3</accession>
<dbReference type="AlphaFoldDB" id="B9TNK3"/>
<dbReference type="Proteomes" id="UP000008311">
    <property type="component" value="Unassembled WGS sequence"/>
</dbReference>
<feature type="compositionally biased region" description="Low complexity" evidence="1">
    <location>
        <begin position="27"/>
        <end position="38"/>
    </location>
</feature>
<keyword evidence="3" id="KW-1185">Reference proteome</keyword>
<gene>
    <name evidence="2" type="ORF">RCOM_2102780</name>
</gene>
<feature type="compositionally biased region" description="Low complexity" evidence="1">
    <location>
        <begin position="51"/>
        <end position="63"/>
    </location>
</feature>
<feature type="region of interest" description="Disordered" evidence="1">
    <location>
        <begin position="1"/>
        <end position="65"/>
    </location>
</feature>
<reference evidence="3" key="1">
    <citation type="journal article" date="2010" name="Nat. Biotechnol.">
        <title>Draft genome sequence of the oilseed species Ricinus communis.</title>
        <authorList>
            <person name="Chan A.P."/>
            <person name="Crabtree J."/>
            <person name="Zhao Q."/>
            <person name="Lorenzi H."/>
            <person name="Orvis J."/>
            <person name="Puiu D."/>
            <person name="Melake-Berhan A."/>
            <person name="Jones K.M."/>
            <person name="Redman J."/>
            <person name="Chen G."/>
            <person name="Cahoon E.B."/>
            <person name="Gedil M."/>
            <person name="Stanke M."/>
            <person name="Haas B.J."/>
            <person name="Wortman J.R."/>
            <person name="Fraser-Liggett C.M."/>
            <person name="Ravel J."/>
            <person name="Rabinowicz P.D."/>
        </authorList>
    </citation>
    <scope>NUCLEOTIDE SEQUENCE [LARGE SCALE GENOMIC DNA]</scope>
    <source>
        <strain evidence="3">cv. Hale</strain>
    </source>
</reference>
<protein>
    <submittedName>
        <fullName evidence="2">Uncharacterized protein</fullName>
    </submittedName>
</protein>
<dbReference type="InParanoid" id="B9TNK3"/>
<sequence length="186" mass="20351">KPATSPAWPRRSRDSGSASSPPPSTPTGPSCTTCAAPARPGAPSTAWMRRSASSPATSKATSPYRTFEDASGLRAVLIARNHGPVPTTAPNAQRCPSRHQLWPWMNTDEPAALCNSRRLFQPRPRRRRLAKAVGSRRRHRVQPSLCLRAGRGQRARRCRDHLRDARAHRLSQGTVRQAAEAEAALD</sequence>